<dbReference type="Proteomes" id="UP000319160">
    <property type="component" value="Unassembled WGS sequence"/>
</dbReference>
<evidence type="ECO:0000313" key="1">
    <source>
        <dbReference type="EMBL" id="TRX89240.1"/>
    </source>
</evidence>
<gene>
    <name evidence="1" type="ORF">FHL15_009813</name>
</gene>
<dbReference type="EMBL" id="VFLP01000070">
    <property type="protein sequence ID" value="TRX89240.1"/>
    <property type="molecule type" value="Genomic_DNA"/>
</dbReference>
<comment type="caution">
    <text evidence="1">The sequence shown here is derived from an EMBL/GenBank/DDBJ whole genome shotgun (WGS) entry which is preliminary data.</text>
</comment>
<accession>A0A553HMQ3</accession>
<proteinExistence type="predicted"/>
<protein>
    <submittedName>
        <fullName evidence="1">Uncharacterized protein</fullName>
    </submittedName>
</protein>
<name>A0A553HMQ3_9PEZI</name>
<organism evidence="1 2">
    <name type="scientific">Xylaria flabelliformis</name>
    <dbReference type="NCBI Taxonomy" id="2512241"/>
    <lineage>
        <taxon>Eukaryota</taxon>
        <taxon>Fungi</taxon>
        <taxon>Dikarya</taxon>
        <taxon>Ascomycota</taxon>
        <taxon>Pezizomycotina</taxon>
        <taxon>Sordariomycetes</taxon>
        <taxon>Xylariomycetidae</taxon>
        <taxon>Xylariales</taxon>
        <taxon>Xylariaceae</taxon>
        <taxon>Xylaria</taxon>
    </lineage>
</organism>
<reference evidence="2" key="1">
    <citation type="submission" date="2019-06" db="EMBL/GenBank/DDBJ databases">
        <title>Draft genome sequence of the griseofulvin-producing fungus Xylaria cubensis strain G536.</title>
        <authorList>
            <person name="Mead M.E."/>
            <person name="Raja H.A."/>
            <person name="Steenwyk J.L."/>
            <person name="Knowles S.L."/>
            <person name="Oberlies N.H."/>
            <person name="Rokas A."/>
        </authorList>
    </citation>
    <scope>NUCLEOTIDE SEQUENCE [LARGE SCALE GENOMIC DNA]</scope>
    <source>
        <strain evidence="2">G536</strain>
    </source>
</reference>
<sequence length="260" mass="29460">MHRALVTGYPPELGRALQHDYAQHYAVEQNASRLYLCPGVLGEGREVGGVEMVWLAPDYTVLEPETFTRLSYRESPKSILMGIEADLRIVSKRDGYLEMAMFANNCQYFLRLIITRIVRHKSSVKGFTHEERNYLYDNDIVKVMVPEFVASPDRTLVAMGQDYRSFQMKTFGIFGENNPLIPIRIRRYVYSRGRGSADNQGYTGIVTEDLQAKAYVKSPRRQPLHTTTPDFKALSSTTVFAGRVVASELPTSHVVSKLIA</sequence>
<keyword evidence="2" id="KW-1185">Reference proteome</keyword>
<dbReference type="AlphaFoldDB" id="A0A553HMQ3"/>
<evidence type="ECO:0000313" key="2">
    <source>
        <dbReference type="Proteomes" id="UP000319160"/>
    </source>
</evidence>